<evidence type="ECO:0000313" key="3">
    <source>
        <dbReference type="Proteomes" id="UP000593565"/>
    </source>
</evidence>
<dbReference type="GO" id="GO:0005634">
    <property type="term" value="C:nucleus"/>
    <property type="evidence" value="ECO:0007669"/>
    <property type="project" value="InterPro"/>
</dbReference>
<feature type="region of interest" description="Disordered" evidence="1">
    <location>
        <begin position="1"/>
        <end position="100"/>
    </location>
</feature>
<accession>A0A7J6ADF5</accession>
<feature type="compositionally biased region" description="Polar residues" evidence="1">
    <location>
        <begin position="59"/>
        <end position="68"/>
    </location>
</feature>
<feature type="compositionally biased region" description="Basic and acidic residues" evidence="1">
    <location>
        <begin position="127"/>
        <end position="142"/>
    </location>
</feature>
<dbReference type="GO" id="GO:0045046">
    <property type="term" value="P:protein import into peroxisome membrane"/>
    <property type="evidence" value="ECO:0007669"/>
    <property type="project" value="InterPro"/>
</dbReference>
<keyword evidence="3" id="KW-1185">Reference proteome</keyword>
<dbReference type="GO" id="GO:0016558">
    <property type="term" value="P:protein import into peroxisome matrix"/>
    <property type="evidence" value="ECO:0007669"/>
    <property type="project" value="TreeGrafter"/>
</dbReference>
<evidence type="ECO:0000313" key="2">
    <source>
        <dbReference type="EMBL" id="KAF4079498.1"/>
    </source>
</evidence>
<dbReference type="EMBL" id="JAAGNN010000015">
    <property type="protein sequence ID" value="KAF4079498.1"/>
    <property type="molecule type" value="Genomic_DNA"/>
</dbReference>
<feature type="compositionally biased region" description="Polar residues" evidence="1">
    <location>
        <begin position="158"/>
        <end position="173"/>
    </location>
</feature>
<dbReference type="GO" id="GO:0071479">
    <property type="term" value="P:cellular response to ionizing radiation"/>
    <property type="evidence" value="ECO:0007669"/>
    <property type="project" value="InterPro"/>
</dbReference>
<organism evidence="2 3">
    <name type="scientific">Ameiurus melas</name>
    <name type="common">Black bullhead</name>
    <name type="synonym">Silurus melas</name>
    <dbReference type="NCBI Taxonomy" id="219545"/>
    <lineage>
        <taxon>Eukaryota</taxon>
        <taxon>Metazoa</taxon>
        <taxon>Chordata</taxon>
        <taxon>Craniata</taxon>
        <taxon>Vertebrata</taxon>
        <taxon>Euteleostomi</taxon>
        <taxon>Actinopterygii</taxon>
        <taxon>Neopterygii</taxon>
        <taxon>Teleostei</taxon>
        <taxon>Ostariophysi</taxon>
        <taxon>Siluriformes</taxon>
        <taxon>Ictaluridae</taxon>
        <taxon>Ameiurus</taxon>
    </lineage>
</organism>
<dbReference type="GO" id="GO:0005778">
    <property type="term" value="C:peroxisomal membrane"/>
    <property type="evidence" value="ECO:0007669"/>
    <property type="project" value="InterPro"/>
</dbReference>
<dbReference type="InterPro" id="IPR010797">
    <property type="entry name" value="Pex26"/>
</dbReference>
<feature type="compositionally biased region" description="Basic residues" evidence="1">
    <location>
        <begin position="1"/>
        <end position="12"/>
    </location>
</feature>
<feature type="region of interest" description="Disordered" evidence="1">
    <location>
        <begin position="127"/>
        <end position="224"/>
    </location>
</feature>
<protein>
    <recommendedName>
        <fullName evidence="4">Peroxisome assembly protein 26</fullName>
    </recommendedName>
</protein>
<dbReference type="Pfam" id="PF07163">
    <property type="entry name" value="Pex26"/>
    <property type="match status" value="1"/>
</dbReference>
<dbReference type="GO" id="GO:0000077">
    <property type="term" value="P:DNA damage checkpoint signaling"/>
    <property type="evidence" value="ECO:0007669"/>
    <property type="project" value="InterPro"/>
</dbReference>
<feature type="compositionally biased region" description="Polar residues" evidence="1">
    <location>
        <begin position="84"/>
        <end position="100"/>
    </location>
</feature>
<name>A0A7J6ADF5_AMEME</name>
<dbReference type="GO" id="GO:0044877">
    <property type="term" value="F:protein-containing complex binding"/>
    <property type="evidence" value="ECO:0007669"/>
    <property type="project" value="InterPro"/>
</dbReference>
<dbReference type="PANTHER" id="PTHR16262">
    <property type="entry name" value="PEROXISOME ASSEMBLY PROTEIN 26"/>
    <property type="match status" value="1"/>
</dbReference>
<sequence length="589" mass="65246">MPRATRKRRPLNPRKSQLLFVEQPRSGSRHGYGSQLRSAINPRSFVSEPSRQGVPVPSWVSSQFTSLEDTAVRRRGQRKKKNQLPASSLTTTSHSTQVRRSTVCKYPSLLFDTSNSVPPRCRRVLGKESARSHVGDPPERRPPQSHSDGTVSPDDTPRPNSLNTRGNNASTSGAKHIGFAAGKPTTPPSSVTARTPTPETSSVLTPPHIQTPEMPRREHPASSSVLSLLFSPNQPRTPPRTENVLVRDTPERCPKTQHPGHYVRQHHVGRASVSGCSWTSTSSRAEAAMQRGCSAPARLGSPALCFSLPGGAGLLDSAIDLFIIRKDFPAALHACEKGLESLTNADEQEQHSSRHGELKAALCIIGIQALAEINRWHDVLTWVLQHYGETEQIPAKIMQMCILLYTKVAEQAAVQEAVRTWLRCSSNTSLSGYSSVAELYILHVLLPLGQSAQAKELLKDDVGQVAFTEDQRQTAFTILENHDAGKMTHSYPRPEPVPVEAEERVQPQGSVVRKLNAVMRFLYRGLSLAGVTAWSRFIHRTAVLLFLLYLLLIRMDPALPSAYPWILRLYGLWQQMWNAMFGPYYRASS</sequence>
<proteinExistence type="predicted"/>
<reference evidence="2 3" key="1">
    <citation type="submission" date="2020-02" db="EMBL/GenBank/DDBJ databases">
        <title>A chromosome-scale genome assembly of the black bullhead catfish (Ameiurus melas).</title>
        <authorList>
            <person name="Wen M."/>
            <person name="Zham M."/>
            <person name="Cabau C."/>
            <person name="Klopp C."/>
            <person name="Donnadieu C."/>
            <person name="Roques C."/>
            <person name="Bouchez O."/>
            <person name="Lampietro C."/>
            <person name="Jouanno E."/>
            <person name="Herpin A."/>
            <person name="Louis A."/>
            <person name="Berthelot C."/>
            <person name="Parey E."/>
            <person name="Roest-Crollius H."/>
            <person name="Braasch I."/>
            <person name="Postlethwait J."/>
            <person name="Robinson-Rechavi M."/>
            <person name="Echchiki A."/>
            <person name="Begum T."/>
            <person name="Montfort J."/>
            <person name="Schartl M."/>
            <person name="Bobe J."/>
            <person name="Guiguen Y."/>
        </authorList>
    </citation>
    <scope>NUCLEOTIDE SEQUENCE [LARGE SCALE GENOMIC DNA]</scope>
    <source>
        <strain evidence="2">M_S1</strain>
        <tissue evidence="2">Blood</tissue>
    </source>
</reference>
<feature type="compositionally biased region" description="Polar residues" evidence="1">
    <location>
        <begin position="188"/>
        <end position="204"/>
    </location>
</feature>
<dbReference type="InterPro" id="IPR029293">
    <property type="entry name" value="RHNO1"/>
</dbReference>
<gene>
    <name evidence="2" type="ORF">AMELA_G00178760</name>
</gene>
<dbReference type="Pfam" id="PF15319">
    <property type="entry name" value="RHINO"/>
    <property type="match status" value="1"/>
</dbReference>
<evidence type="ECO:0008006" key="4">
    <source>
        <dbReference type="Google" id="ProtNLM"/>
    </source>
</evidence>
<dbReference type="AlphaFoldDB" id="A0A7J6ADF5"/>
<evidence type="ECO:0000256" key="1">
    <source>
        <dbReference type="SAM" id="MobiDB-lite"/>
    </source>
</evidence>
<dbReference type="GO" id="GO:0051117">
    <property type="term" value="F:ATPase binding"/>
    <property type="evidence" value="ECO:0007669"/>
    <property type="project" value="TreeGrafter"/>
</dbReference>
<comment type="caution">
    <text evidence="2">The sequence shown here is derived from an EMBL/GenBank/DDBJ whole genome shotgun (WGS) entry which is preliminary data.</text>
</comment>
<dbReference type="PANTHER" id="PTHR16262:SF2">
    <property type="entry name" value="PEROXISOME ASSEMBLY PROTEIN 26"/>
    <property type="match status" value="1"/>
</dbReference>
<dbReference type="Proteomes" id="UP000593565">
    <property type="component" value="Unassembled WGS sequence"/>
</dbReference>
<feature type="compositionally biased region" description="Basic residues" evidence="1">
    <location>
        <begin position="73"/>
        <end position="82"/>
    </location>
</feature>